<evidence type="ECO:0000313" key="2">
    <source>
        <dbReference type="Proteomes" id="UP000190016"/>
    </source>
</evidence>
<dbReference type="EMBL" id="MBDS01000001">
    <property type="protein sequence ID" value="OPB94798.1"/>
    <property type="molecule type" value="Genomic_DNA"/>
</dbReference>
<comment type="caution">
    <text evidence="1">The sequence shown here is derived from an EMBL/GenBank/DDBJ whole genome shotgun (WGS) entry which is preliminary data.</text>
</comment>
<dbReference type="RefSeq" id="WP_078777937.1">
    <property type="nucleotide sequence ID" value="NZ_MBDS01000001.1"/>
</dbReference>
<evidence type="ECO:0000313" key="1">
    <source>
        <dbReference type="EMBL" id="OPB94798.1"/>
    </source>
</evidence>
<keyword evidence="2" id="KW-1185">Reference proteome</keyword>
<reference evidence="1 2" key="1">
    <citation type="submission" date="2016-07" db="EMBL/GenBank/DDBJ databases">
        <title>Revisiting the Taxonomy of the Elizabethkingia Genus based on Whole-Genome Sequencing, Optical Mapping, and MALDI-TOF.</title>
        <authorList>
            <person name="Nicholson A.C."/>
        </authorList>
    </citation>
    <scope>NUCLEOTIDE SEQUENCE [LARGE SCALE GENOMIC DNA]</scope>
    <source>
        <strain evidence="1 2">C1558</strain>
    </source>
</reference>
<gene>
    <name evidence="1" type="ORF">BB021_19620</name>
</gene>
<sequence length="813" mass="91744">MEKTRTQKQLATHLNGTEDETLSEIKNNQTEADIMIENEKIEKDFASEIYNSLESLFSNKNPTQLFCLNWPGTVLDYDRLKWDKEANTNGNMPEEALVRQSLLLDQYIPPAQISQPDGTRVSDRYKQALRQIAPIPNENLIRLQAIIRDRLNKKVSVMIDGENKTVTMIEQLSYLYKKWTDAKTSWAQLQQEEMNKLQRKYLSAPDAWWSEYLVWYGQHAEANIQKINAAHQEILVNFPLTEWTDAIAILGTGDDGGLAEAKLMMDNAQLYVPHQEGFNFAPTTGTPYNWTNIIKPSTNFIDLLADPESQKMSLDNTLTAITQQINAWMAIMPQIDDEAVHKAALKFYEAENNFSTAQAEILKLYNANFIEAVKIFCDIMASRNKNNIFTKTAEDSETKKLTEEINGLATNLNTSNPNAGGAAFPTGKKFDWEIIKKVADSIAKGQDMLIDKQNSLTVTGRELASTAIKYLELEGKRSSNFEWLRNYVEQLVYALDKIKTQIKNHASASNTYYKYLESPENSDNKNSTNTFGTDAFPNKNTIPENYYWARHVITVTKEQLKKESSLSTSFKKTGWGVNFFLGSAGGEKTETGTSFAESFMDKESKIEIGFLATKVLIDRYWMKAEIFNHTANFFRTMDKPISPNPYIPKESYSGNASNINEYKSGYENGSDPKNVLTNSLLPAYPVAVLLAKDVVVKVKLKETETSRARKTEKSVKSEGGGFFCFNVSKSQSSQSESESMNSYFMAGQMISRAPAPQIIGYWLQLTPPDESKVLNPEMATEIANALGFLEKIENAQTTLELSNITPEKPSILN</sequence>
<proteinExistence type="predicted"/>
<accession>A0ABX3NEH4</accession>
<dbReference type="Proteomes" id="UP000190016">
    <property type="component" value="Unassembled WGS sequence"/>
</dbReference>
<protein>
    <submittedName>
        <fullName evidence="1">Uncharacterized protein</fullName>
    </submittedName>
</protein>
<organism evidence="1 2">
    <name type="scientific">Elizabethkingia ursingii</name>
    <dbReference type="NCBI Taxonomy" id="1756150"/>
    <lineage>
        <taxon>Bacteria</taxon>
        <taxon>Pseudomonadati</taxon>
        <taxon>Bacteroidota</taxon>
        <taxon>Flavobacteriia</taxon>
        <taxon>Flavobacteriales</taxon>
        <taxon>Weeksellaceae</taxon>
        <taxon>Elizabethkingia</taxon>
    </lineage>
</organism>
<name>A0ABX3NEH4_9FLAO</name>